<evidence type="ECO:0000256" key="1">
    <source>
        <dbReference type="SAM" id="Phobius"/>
    </source>
</evidence>
<name>A0A830F164_9EURY</name>
<feature type="transmembrane region" description="Helical" evidence="1">
    <location>
        <begin position="138"/>
        <end position="156"/>
    </location>
</feature>
<keyword evidence="1" id="KW-0812">Transmembrane</keyword>
<keyword evidence="3" id="KW-1185">Reference proteome</keyword>
<dbReference type="RefSeq" id="WP_188884527.1">
    <property type="nucleotide sequence ID" value="NZ_BMPF01000008.1"/>
</dbReference>
<keyword evidence="1" id="KW-0472">Membrane</keyword>
<proteinExistence type="predicted"/>
<dbReference type="OrthoDB" id="350145at2157"/>
<comment type="caution">
    <text evidence="2">The sequence shown here is derived from an EMBL/GenBank/DDBJ whole genome shotgun (WGS) entry which is preliminary data.</text>
</comment>
<accession>A0A830F164</accession>
<dbReference type="EMBL" id="BMPF01000008">
    <property type="protein sequence ID" value="GGL44974.1"/>
    <property type="molecule type" value="Genomic_DNA"/>
</dbReference>
<feature type="transmembrane region" description="Helical" evidence="1">
    <location>
        <begin position="35"/>
        <end position="53"/>
    </location>
</feature>
<feature type="transmembrane region" description="Helical" evidence="1">
    <location>
        <begin position="97"/>
        <end position="117"/>
    </location>
</feature>
<gene>
    <name evidence="2" type="ORF">GCM10009037_30480</name>
</gene>
<feature type="transmembrane region" description="Helical" evidence="1">
    <location>
        <begin position="65"/>
        <end position="85"/>
    </location>
</feature>
<organism evidence="2 3">
    <name type="scientific">Halarchaeum grantii</name>
    <dbReference type="NCBI Taxonomy" id="1193105"/>
    <lineage>
        <taxon>Archaea</taxon>
        <taxon>Methanobacteriati</taxon>
        <taxon>Methanobacteriota</taxon>
        <taxon>Stenosarchaea group</taxon>
        <taxon>Halobacteria</taxon>
        <taxon>Halobacteriales</taxon>
        <taxon>Halobacteriaceae</taxon>
    </lineage>
</organism>
<evidence type="ECO:0000313" key="2">
    <source>
        <dbReference type="EMBL" id="GGL44974.1"/>
    </source>
</evidence>
<evidence type="ECO:0000313" key="3">
    <source>
        <dbReference type="Proteomes" id="UP000628840"/>
    </source>
</evidence>
<keyword evidence="1" id="KW-1133">Transmembrane helix</keyword>
<dbReference type="AlphaFoldDB" id="A0A830F164"/>
<sequence>MSGFETHLRWGLATHAVLVAATASAYLLGACSLGPLALVCVSLPATLAGALFPDLDHPASIPHRYGADVCPVLVAAVALVVGLRYRPAIAATVTRATGRPGAFLGGVVVASLAWGAWVGTRRLFPVLRPTHRTVTHRLSTGVVVALCVGAVVSLLLGTDGSVGAPVRAVALTESAAFLLGFLSHLGADGLHREYSGRVRALVSQRGDA</sequence>
<protein>
    <submittedName>
        <fullName evidence="2">Uncharacterized protein</fullName>
    </submittedName>
</protein>
<reference evidence="2 3" key="1">
    <citation type="journal article" date="2019" name="Int. J. Syst. Evol. Microbiol.">
        <title>The Global Catalogue of Microorganisms (GCM) 10K type strain sequencing project: providing services to taxonomists for standard genome sequencing and annotation.</title>
        <authorList>
            <consortium name="The Broad Institute Genomics Platform"/>
            <consortium name="The Broad Institute Genome Sequencing Center for Infectious Disease"/>
            <person name="Wu L."/>
            <person name="Ma J."/>
        </authorList>
    </citation>
    <scope>NUCLEOTIDE SEQUENCE [LARGE SCALE GENOMIC DNA]</scope>
    <source>
        <strain evidence="2 3">JCM 19585</strain>
    </source>
</reference>
<dbReference type="Proteomes" id="UP000628840">
    <property type="component" value="Unassembled WGS sequence"/>
</dbReference>